<keyword evidence="4" id="KW-1185">Reference proteome</keyword>
<dbReference type="GO" id="GO:0008270">
    <property type="term" value="F:zinc ion binding"/>
    <property type="evidence" value="ECO:0007669"/>
    <property type="project" value="UniProtKB-KW"/>
</dbReference>
<keyword evidence="1" id="KW-0479">Metal-binding</keyword>
<organism evidence="3 4">
    <name type="scientific">Neogobius melanostomus</name>
    <name type="common">round goby</name>
    <dbReference type="NCBI Taxonomy" id="47308"/>
    <lineage>
        <taxon>Eukaryota</taxon>
        <taxon>Metazoa</taxon>
        <taxon>Chordata</taxon>
        <taxon>Craniata</taxon>
        <taxon>Vertebrata</taxon>
        <taxon>Euteleostomi</taxon>
        <taxon>Actinopterygii</taxon>
        <taxon>Neopterygii</taxon>
        <taxon>Teleostei</taxon>
        <taxon>Neoteleostei</taxon>
        <taxon>Acanthomorphata</taxon>
        <taxon>Gobiaria</taxon>
        <taxon>Gobiiformes</taxon>
        <taxon>Gobioidei</taxon>
        <taxon>Gobiidae</taxon>
        <taxon>Benthophilinae</taxon>
        <taxon>Neogobiini</taxon>
        <taxon>Neogobius</taxon>
    </lineage>
</organism>
<dbReference type="PROSITE" id="PS00028">
    <property type="entry name" value="ZINC_FINGER_C2H2_1"/>
    <property type="match status" value="1"/>
</dbReference>
<dbReference type="InterPro" id="IPR013087">
    <property type="entry name" value="Znf_C2H2_type"/>
</dbReference>
<dbReference type="PROSITE" id="PS50157">
    <property type="entry name" value="ZINC_FINGER_C2H2_2"/>
    <property type="match status" value="1"/>
</dbReference>
<protein>
    <recommendedName>
        <fullName evidence="2">C2H2-type domain-containing protein</fullName>
    </recommendedName>
</protein>
<evidence type="ECO:0000313" key="3">
    <source>
        <dbReference type="Ensembl" id="ENSNMLP00000008091.1"/>
    </source>
</evidence>
<feature type="domain" description="C2H2-type" evidence="2">
    <location>
        <begin position="87"/>
        <end position="115"/>
    </location>
</feature>
<dbReference type="Ensembl" id="ENSNMLT00000009206.1">
    <property type="protein sequence ID" value="ENSNMLP00000008091.1"/>
    <property type="gene ID" value="ENSNMLG00000005763.1"/>
</dbReference>
<dbReference type="SMART" id="SM00355">
    <property type="entry name" value="ZnF_C2H2"/>
    <property type="match status" value="3"/>
</dbReference>
<dbReference type="Proteomes" id="UP000694523">
    <property type="component" value="Unplaced"/>
</dbReference>
<reference evidence="3" key="1">
    <citation type="submission" date="2025-08" db="UniProtKB">
        <authorList>
            <consortium name="Ensembl"/>
        </authorList>
    </citation>
    <scope>IDENTIFICATION</scope>
</reference>
<reference evidence="3" key="2">
    <citation type="submission" date="2025-09" db="UniProtKB">
        <authorList>
            <consortium name="Ensembl"/>
        </authorList>
    </citation>
    <scope>IDENTIFICATION</scope>
</reference>
<keyword evidence="1" id="KW-0862">Zinc</keyword>
<proteinExistence type="predicted"/>
<accession>A0A8C6SKP8</accession>
<dbReference type="AlphaFoldDB" id="A0A8C6SKP8"/>
<evidence type="ECO:0000259" key="2">
    <source>
        <dbReference type="PROSITE" id="PS50157"/>
    </source>
</evidence>
<evidence type="ECO:0000256" key="1">
    <source>
        <dbReference type="PROSITE-ProRule" id="PRU00042"/>
    </source>
</evidence>
<name>A0A8C6SKP8_9GOBI</name>
<evidence type="ECO:0000313" key="4">
    <source>
        <dbReference type="Proteomes" id="UP000694523"/>
    </source>
</evidence>
<keyword evidence="1" id="KW-0863">Zinc-finger</keyword>
<sequence>MSKKLQPIVLINTSDLVHLISDKYICAQCMHVTSSVDDLIEHHSLQHPMRSFQLCTSCGKYLVYQDQSRKHLCGQESITLYDITKTHFCKYCGKCFRSPLKVNKHYHNVHKKQTTIPKQSKETSEITEEHKKYKCLLCPMTFNDHLNRNRHLKHCLKANVFGKKNRVNGRYKCPFSQIVVICCDTWPGISVVNVCPKKVTLNPTVNHVHQKLRQRALLCAAIVPEPLCIKVIS</sequence>